<dbReference type="Gene3D" id="2.50.20.10">
    <property type="entry name" value="Lipoprotein localisation LolA/LolB/LppX"/>
    <property type="match status" value="1"/>
</dbReference>
<keyword evidence="1" id="KW-0732">Signal</keyword>
<dbReference type="RefSeq" id="WP_185251671.1">
    <property type="nucleotide sequence ID" value="NZ_JACKXE010000001.1"/>
</dbReference>
<feature type="signal peptide" evidence="1">
    <location>
        <begin position="1"/>
        <end position="26"/>
    </location>
</feature>
<protein>
    <submittedName>
        <fullName evidence="2">Transcriptional regulator</fullName>
    </submittedName>
</protein>
<keyword evidence="3" id="KW-1185">Reference proteome</keyword>
<feature type="chain" id="PRO_5030882625" evidence="1">
    <location>
        <begin position="27"/>
        <end position="367"/>
    </location>
</feature>
<name>A0A7X0RDP8_9ACTN</name>
<accession>A0A7X0RDP8</accession>
<dbReference type="EMBL" id="JACKXE010000001">
    <property type="protein sequence ID" value="MBB6626386.1"/>
    <property type="molecule type" value="Genomic_DNA"/>
</dbReference>
<evidence type="ECO:0000256" key="1">
    <source>
        <dbReference type="SAM" id="SignalP"/>
    </source>
</evidence>
<dbReference type="AlphaFoldDB" id="A0A7X0RDP8"/>
<dbReference type="Proteomes" id="UP000523955">
    <property type="component" value="Unassembled WGS sequence"/>
</dbReference>
<reference evidence="2 3" key="1">
    <citation type="submission" date="2020-08" db="EMBL/GenBank/DDBJ databases">
        <authorList>
            <person name="Seo M.-J."/>
        </authorList>
    </citation>
    <scope>NUCLEOTIDE SEQUENCE [LARGE SCALE GENOMIC DNA]</scope>
    <source>
        <strain evidence="2 3">KIGAM211</strain>
    </source>
</reference>
<sequence>MTRSKRWCVVAAVTLLVILAPLAWRALPADDDPVSAADLVARVRASDGHAYSGFVESQGALQLPVTSKFTDVGALVGERTRMRVWWRGERAWRVDKLLVSGETDLVHADALTTQWDYEDATARQSVDPQIRLPRTADLLPPALGHRLLEDVDAGDLARLPARRVAGRDALGLRLSPGAPQSSIDHVDLWVDRDTAVPLRVEVYDDAGDRNPVFVSQFRSFDPATPSVEDTSFRAPPGTDLSFEEVLDIADAANQYAPVIPPATVGGLAKSPDADRAVGIYGTGVTQLITIPLRDREADPLREQLGTTIGSHLVEGGTVVAVGPLGLLLTGAPGDGGWLIAGTVTEETLVRAAADLASGTRYVDGAGR</sequence>
<proteinExistence type="predicted"/>
<gene>
    <name evidence="2" type="ORF">H5V45_03530</name>
</gene>
<evidence type="ECO:0000313" key="2">
    <source>
        <dbReference type="EMBL" id="MBB6626386.1"/>
    </source>
</evidence>
<comment type="caution">
    <text evidence="2">The sequence shown here is derived from an EMBL/GenBank/DDBJ whole genome shotgun (WGS) entry which is preliminary data.</text>
</comment>
<organism evidence="2 3">
    <name type="scientific">Nocardioides luti</name>
    <dbReference type="NCBI Taxonomy" id="2761101"/>
    <lineage>
        <taxon>Bacteria</taxon>
        <taxon>Bacillati</taxon>
        <taxon>Actinomycetota</taxon>
        <taxon>Actinomycetes</taxon>
        <taxon>Propionibacteriales</taxon>
        <taxon>Nocardioidaceae</taxon>
        <taxon>Nocardioides</taxon>
    </lineage>
</organism>
<evidence type="ECO:0000313" key="3">
    <source>
        <dbReference type="Proteomes" id="UP000523955"/>
    </source>
</evidence>